<keyword evidence="2" id="KW-1185">Reference proteome</keyword>
<dbReference type="Proteomes" id="UP000828390">
    <property type="component" value="Unassembled WGS sequence"/>
</dbReference>
<reference evidence="1" key="2">
    <citation type="submission" date="2020-11" db="EMBL/GenBank/DDBJ databases">
        <authorList>
            <person name="McCartney M.A."/>
            <person name="Auch B."/>
            <person name="Kono T."/>
            <person name="Mallez S."/>
            <person name="Becker A."/>
            <person name="Gohl D.M."/>
            <person name="Silverstein K.A.T."/>
            <person name="Koren S."/>
            <person name="Bechman K.B."/>
            <person name="Herman A."/>
            <person name="Abrahante J.E."/>
            <person name="Garbe J."/>
        </authorList>
    </citation>
    <scope>NUCLEOTIDE SEQUENCE</scope>
    <source>
        <strain evidence="1">Duluth1</strain>
        <tissue evidence="1">Whole animal</tissue>
    </source>
</reference>
<name>A0A9D3YG64_DREPO</name>
<proteinExistence type="predicted"/>
<organism evidence="1 2">
    <name type="scientific">Dreissena polymorpha</name>
    <name type="common">Zebra mussel</name>
    <name type="synonym">Mytilus polymorpha</name>
    <dbReference type="NCBI Taxonomy" id="45954"/>
    <lineage>
        <taxon>Eukaryota</taxon>
        <taxon>Metazoa</taxon>
        <taxon>Spiralia</taxon>
        <taxon>Lophotrochozoa</taxon>
        <taxon>Mollusca</taxon>
        <taxon>Bivalvia</taxon>
        <taxon>Autobranchia</taxon>
        <taxon>Heteroconchia</taxon>
        <taxon>Euheterodonta</taxon>
        <taxon>Imparidentia</taxon>
        <taxon>Neoheterodontei</taxon>
        <taxon>Myida</taxon>
        <taxon>Dreissenoidea</taxon>
        <taxon>Dreissenidae</taxon>
        <taxon>Dreissena</taxon>
    </lineage>
</organism>
<dbReference type="AlphaFoldDB" id="A0A9D3YG64"/>
<sequence>MPHTDREPFVRFVADILRTAPQQQYNERKELIFDIVCQAGAASLGTVNSHPPYGPEQFMPCQLE</sequence>
<dbReference type="EMBL" id="JAIWYP010000016">
    <property type="protein sequence ID" value="KAH3697787.1"/>
    <property type="molecule type" value="Genomic_DNA"/>
</dbReference>
<reference evidence="1" key="1">
    <citation type="journal article" date="2019" name="bioRxiv">
        <title>The Genome of the Zebra Mussel, Dreissena polymorpha: A Resource for Invasive Species Research.</title>
        <authorList>
            <person name="McCartney M.A."/>
            <person name="Auch B."/>
            <person name="Kono T."/>
            <person name="Mallez S."/>
            <person name="Zhang Y."/>
            <person name="Obille A."/>
            <person name="Becker A."/>
            <person name="Abrahante J.E."/>
            <person name="Garbe J."/>
            <person name="Badalamenti J.P."/>
            <person name="Herman A."/>
            <person name="Mangelson H."/>
            <person name="Liachko I."/>
            <person name="Sullivan S."/>
            <person name="Sone E.D."/>
            <person name="Koren S."/>
            <person name="Silverstein K.A.T."/>
            <person name="Beckman K.B."/>
            <person name="Gohl D.M."/>
        </authorList>
    </citation>
    <scope>NUCLEOTIDE SEQUENCE</scope>
    <source>
        <strain evidence="1">Duluth1</strain>
        <tissue evidence="1">Whole animal</tissue>
    </source>
</reference>
<protein>
    <submittedName>
        <fullName evidence="1">Uncharacterized protein</fullName>
    </submittedName>
</protein>
<evidence type="ECO:0000313" key="2">
    <source>
        <dbReference type="Proteomes" id="UP000828390"/>
    </source>
</evidence>
<evidence type="ECO:0000313" key="1">
    <source>
        <dbReference type="EMBL" id="KAH3697787.1"/>
    </source>
</evidence>
<accession>A0A9D3YG64</accession>
<comment type="caution">
    <text evidence="1">The sequence shown here is derived from an EMBL/GenBank/DDBJ whole genome shotgun (WGS) entry which is preliminary data.</text>
</comment>
<gene>
    <name evidence="1" type="ORF">DPMN_085297</name>
</gene>